<dbReference type="SUPFAM" id="SSF48264">
    <property type="entry name" value="Cytochrome P450"/>
    <property type="match status" value="1"/>
</dbReference>
<dbReference type="GO" id="GO:0020037">
    <property type="term" value="F:heme binding"/>
    <property type="evidence" value="ECO:0007669"/>
    <property type="project" value="InterPro"/>
</dbReference>
<dbReference type="PRINTS" id="PR00463">
    <property type="entry name" value="EP450I"/>
</dbReference>
<protein>
    <submittedName>
        <fullName evidence="9">Cytochrome P450 81B80</fullName>
    </submittedName>
</protein>
<dbReference type="AlphaFoldDB" id="A0A140JTI0"/>
<dbReference type="GO" id="GO:0005506">
    <property type="term" value="F:iron ion binding"/>
    <property type="evidence" value="ECO:0007669"/>
    <property type="project" value="InterPro"/>
</dbReference>
<dbReference type="InterPro" id="IPR001128">
    <property type="entry name" value="Cyt_P450"/>
</dbReference>
<evidence type="ECO:0000256" key="2">
    <source>
        <dbReference type="ARBA" id="ARBA00022617"/>
    </source>
</evidence>
<evidence type="ECO:0000256" key="1">
    <source>
        <dbReference type="ARBA" id="ARBA00010617"/>
    </source>
</evidence>
<evidence type="ECO:0000256" key="4">
    <source>
        <dbReference type="ARBA" id="ARBA00023002"/>
    </source>
</evidence>
<organism evidence="9">
    <name type="scientific">Reynoutria sachalinensis</name>
    <name type="common">giant knotweed</name>
    <dbReference type="NCBI Taxonomy" id="76036"/>
    <lineage>
        <taxon>Eukaryota</taxon>
        <taxon>Viridiplantae</taxon>
        <taxon>Streptophyta</taxon>
        <taxon>Embryophyta</taxon>
        <taxon>Tracheophyta</taxon>
        <taxon>Spermatophyta</taxon>
        <taxon>Magnoliopsida</taxon>
        <taxon>eudicotyledons</taxon>
        <taxon>Gunneridae</taxon>
        <taxon>Pentapetalae</taxon>
        <taxon>Caryophyllales</taxon>
        <taxon>Polygonaceae</taxon>
        <taxon>Polygonoideae</taxon>
        <taxon>Polygoneae</taxon>
        <taxon>Reynoutria</taxon>
    </lineage>
</organism>
<dbReference type="PANTHER" id="PTHR47947">
    <property type="entry name" value="CYTOCHROME P450 82C3-RELATED"/>
    <property type="match status" value="1"/>
</dbReference>
<keyword evidence="6 8" id="KW-0503">Monooxygenase</keyword>
<comment type="cofactor">
    <cofactor evidence="7">
        <name>heme</name>
        <dbReference type="ChEBI" id="CHEBI:30413"/>
    </cofactor>
</comment>
<dbReference type="InterPro" id="IPR017972">
    <property type="entry name" value="Cyt_P450_CS"/>
</dbReference>
<dbReference type="EMBL" id="LC060450">
    <property type="protein sequence ID" value="BAU59407.1"/>
    <property type="molecule type" value="mRNA"/>
</dbReference>
<dbReference type="Gene3D" id="1.10.630.10">
    <property type="entry name" value="Cytochrome P450"/>
    <property type="match status" value="1"/>
</dbReference>
<evidence type="ECO:0000256" key="7">
    <source>
        <dbReference type="PIRSR" id="PIRSR602401-1"/>
    </source>
</evidence>
<dbReference type="PROSITE" id="PS00086">
    <property type="entry name" value="CYTOCHROME_P450"/>
    <property type="match status" value="1"/>
</dbReference>
<proteinExistence type="evidence at transcript level"/>
<dbReference type="GO" id="GO:0016705">
    <property type="term" value="F:oxidoreductase activity, acting on paired donors, with incorporation or reduction of molecular oxygen"/>
    <property type="evidence" value="ECO:0007669"/>
    <property type="project" value="InterPro"/>
</dbReference>
<reference evidence="9" key="1">
    <citation type="submission" date="2015-06" db="EMBL/GenBank/DDBJ databases">
        <title>Cloning of the genes encoding chtochrome P450s and a cytochrome P450 reductase from the giant knotweed, Fallopia sachalinensis.</title>
        <authorList>
            <person name="Yamaguchi T."/>
            <person name="Miki Y."/>
            <person name="Noge K."/>
            <person name="Asano Y."/>
        </authorList>
    </citation>
    <scope>NUCLEOTIDE SEQUENCE</scope>
</reference>
<dbReference type="PRINTS" id="PR00385">
    <property type="entry name" value="P450"/>
</dbReference>
<comment type="similarity">
    <text evidence="1 8">Belongs to the cytochrome P450 family.</text>
</comment>
<dbReference type="PANTHER" id="PTHR47947:SF3">
    <property type="entry name" value="CYTOCHROME P450 81D1-LIKE"/>
    <property type="match status" value="1"/>
</dbReference>
<evidence type="ECO:0000313" key="9">
    <source>
        <dbReference type="EMBL" id="BAU59407.1"/>
    </source>
</evidence>
<keyword evidence="4 8" id="KW-0560">Oxidoreductase</keyword>
<dbReference type="CDD" id="cd20653">
    <property type="entry name" value="CYP81"/>
    <property type="match status" value="1"/>
</dbReference>
<dbReference type="InterPro" id="IPR050651">
    <property type="entry name" value="Plant_Cytochrome_P450_Monoox"/>
</dbReference>
<evidence type="ECO:0000256" key="3">
    <source>
        <dbReference type="ARBA" id="ARBA00022723"/>
    </source>
</evidence>
<dbReference type="InterPro" id="IPR002401">
    <property type="entry name" value="Cyt_P450_E_grp-I"/>
</dbReference>
<dbReference type="FunFam" id="1.10.630.10:FF:000081">
    <property type="entry name" value="Cytochrome P450 CYP81N5"/>
    <property type="match status" value="1"/>
</dbReference>
<evidence type="ECO:0000256" key="8">
    <source>
        <dbReference type="RuleBase" id="RU000461"/>
    </source>
</evidence>
<evidence type="ECO:0000256" key="6">
    <source>
        <dbReference type="ARBA" id="ARBA00023033"/>
    </source>
</evidence>
<keyword evidence="3 7" id="KW-0479">Metal-binding</keyword>
<accession>A0A140JTI0</accession>
<name>A0A140JTI0_9CARY</name>
<feature type="binding site" description="axial binding residue" evidence="7">
    <location>
        <position position="442"/>
    </location>
    <ligand>
        <name>heme</name>
        <dbReference type="ChEBI" id="CHEBI:30413"/>
    </ligand>
    <ligandPart>
        <name>Fe</name>
        <dbReference type="ChEBI" id="CHEBI:18248"/>
    </ligandPart>
</feature>
<keyword evidence="2 7" id="KW-0349">Heme</keyword>
<sequence length="507" mass="57232">MKELLFSILAFIILYVFTKHLLHKIQNLPPTPFPCIPIVGHLHLFKFPFHRTLAALSAHYGPVVFLRLGARKLLVVSSPSAAEDCLSKNDIVFANRPRIFAGDLFGYHFTNILWAPYGDLWRNLRRIAATELLSLHRIKLLSPIRANEIKLMLRRVHRSASAAAGGEVDMNVTFLETTSNVMMRTLTGKRFYGESVETEEGRRFKELLAKESGGIMTIGDFFPAVRSVGLTRADERLFWGKFKKVDAFFQDLVDQHRRRLSDPGQEVGSVDRKTVIEVLLDLQKEDPQFYTEEIIKGMVLVLLLAGTDTSAMTMEWAMSLLLNHPSILKKAQAEIDAQVGPDRLLNESDLAHLPYLHSIINETLRMYPVAPLLVPHESSDECIVGGYKVPRGTMLMVNVWAIHNDPKLWDEPREFKPERFDGVGGDRVGFKLMPFGSGRRACPGEALAVRTVGLALGSVLQCFEWERVGEELVDMKEGKGLTMPRDKPLVAKCRVREHIKKQILGDE</sequence>
<dbReference type="InterPro" id="IPR036396">
    <property type="entry name" value="Cyt_P450_sf"/>
</dbReference>
<keyword evidence="5 7" id="KW-0408">Iron</keyword>
<evidence type="ECO:0000256" key="5">
    <source>
        <dbReference type="ARBA" id="ARBA00023004"/>
    </source>
</evidence>
<gene>
    <name evidence="9" type="primary">cyp81b80</name>
</gene>
<dbReference type="Pfam" id="PF00067">
    <property type="entry name" value="p450"/>
    <property type="match status" value="1"/>
</dbReference>
<dbReference type="GO" id="GO:0004497">
    <property type="term" value="F:monooxygenase activity"/>
    <property type="evidence" value="ECO:0007669"/>
    <property type="project" value="UniProtKB-KW"/>
</dbReference>